<evidence type="ECO:0000313" key="2">
    <source>
        <dbReference type="Proteomes" id="UP000663882"/>
    </source>
</evidence>
<protein>
    <submittedName>
        <fullName evidence="1">Uncharacterized protein</fullName>
    </submittedName>
</protein>
<name>A0A815T2S6_9BILA</name>
<feature type="non-terminal residue" evidence="1">
    <location>
        <position position="56"/>
    </location>
</feature>
<gene>
    <name evidence="1" type="ORF">RFH988_LOCUS38610</name>
</gene>
<feature type="non-terminal residue" evidence="1">
    <location>
        <position position="1"/>
    </location>
</feature>
<proteinExistence type="predicted"/>
<evidence type="ECO:0000313" key="1">
    <source>
        <dbReference type="EMBL" id="CAF1496570.1"/>
    </source>
</evidence>
<dbReference type="EMBL" id="CAJNOO010010131">
    <property type="protein sequence ID" value="CAF1496570.1"/>
    <property type="molecule type" value="Genomic_DNA"/>
</dbReference>
<dbReference type="AlphaFoldDB" id="A0A815T2S6"/>
<sequence>RLQSIYLDCGNDPDVNFIRDVKVSSQKRDSALYLIRLTIKNSKTKSIKYEYKEIIS</sequence>
<organism evidence="1 2">
    <name type="scientific">Rotaria sordida</name>
    <dbReference type="NCBI Taxonomy" id="392033"/>
    <lineage>
        <taxon>Eukaryota</taxon>
        <taxon>Metazoa</taxon>
        <taxon>Spiralia</taxon>
        <taxon>Gnathifera</taxon>
        <taxon>Rotifera</taxon>
        <taxon>Eurotatoria</taxon>
        <taxon>Bdelloidea</taxon>
        <taxon>Philodinida</taxon>
        <taxon>Philodinidae</taxon>
        <taxon>Rotaria</taxon>
    </lineage>
</organism>
<reference evidence="1" key="1">
    <citation type="submission" date="2021-02" db="EMBL/GenBank/DDBJ databases">
        <authorList>
            <person name="Nowell W R."/>
        </authorList>
    </citation>
    <scope>NUCLEOTIDE SEQUENCE</scope>
</reference>
<comment type="caution">
    <text evidence="1">The sequence shown here is derived from an EMBL/GenBank/DDBJ whole genome shotgun (WGS) entry which is preliminary data.</text>
</comment>
<accession>A0A815T2S6</accession>
<dbReference type="OrthoDB" id="10001881at2759"/>
<dbReference type="Proteomes" id="UP000663882">
    <property type="component" value="Unassembled WGS sequence"/>
</dbReference>